<gene>
    <name evidence="7" type="ORF">FJW00_00145</name>
</gene>
<dbReference type="Pfam" id="PF14524">
    <property type="entry name" value="Wzt_C"/>
    <property type="match status" value="1"/>
</dbReference>
<evidence type="ECO:0000259" key="5">
    <source>
        <dbReference type="Pfam" id="PF00005"/>
    </source>
</evidence>
<dbReference type="GO" id="GO:0005524">
    <property type="term" value="F:ATP binding"/>
    <property type="evidence" value="ECO:0007669"/>
    <property type="project" value="UniProtKB-KW"/>
</dbReference>
<evidence type="ECO:0000256" key="1">
    <source>
        <dbReference type="ARBA" id="ARBA00005417"/>
    </source>
</evidence>
<protein>
    <submittedName>
        <fullName evidence="7">ABC transporter ATP-binding protein</fullName>
    </submittedName>
</protein>
<dbReference type="Pfam" id="PF00005">
    <property type="entry name" value="ABC_tran"/>
    <property type="match status" value="1"/>
</dbReference>
<sequence length="319" mass="35750">EGRVTVNGRIAALLELGSGFNMDFTGKENVYLNAAVLGLSKKEIDLKYQDIVDFADIKDFMDQPVKTYSSGMIARLAFSVAVQVNPDILIVDEALSVGDMAFQEKSFSKMKEIRDMGTSILFVSHSLSAVRNFCDKAVWVEKGQIRMIGERLDVCDAYQQETEGKITLPKSAGSATNLPLQHDDDKKIQLHEVTCSKKLYEMGEDILLSFRLSFSDDNLKYGIGIIIYDMKGNVISILNTLRDEVIMTGKRDEINLKILNNHFGPGEYHITASVSDELGMFPYDKLEYISSFKIKMERNSSGLAKVDGVLRCEHEWEGV</sequence>
<dbReference type="EMBL" id="VHIZ01000005">
    <property type="protein sequence ID" value="TPV34403.1"/>
    <property type="molecule type" value="Genomic_DNA"/>
</dbReference>
<dbReference type="Proteomes" id="UP000316142">
    <property type="component" value="Unassembled WGS sequence"/>
</dbReference>
<evidence type="ECO:0000256" key="3">
    <source>
        <dbReference type="ARBA" id="ARBA00022741"/>
    </source>
</evidence>
<evidence type="ECO:0000256" key="4">
    <source>
        <dbReference type="ARBA" id="ARBA00022840"/>
    </source>
</evidence>
<dbReference type="InterPro" id="IPR027417">
    <property type="entry name" value="P-loop_NTPase"/>
</dbReference>
<keyword evidence="4 7" id="KW-0067">ATP-binding</keyword>
<dbReference type="InterPro" id="IPR050683">
    <property type="entry name" value="Bact_Polysacc_Export_ATP-bd"/>
</dbReference>
<feature type="domain" description="ABC transporter" evidence="5">
    <location>
        <begin position="19"/>
        <end position="95"/>
    </location>
</feature>
<dbReference type="InterPro" id="IPR029439">
    <property type="entry name" value="Wzt_C"/>
</dbReference>
<accession>A0ABY2ZHU5</accession>
<comment type="caution">
    <text evidence="7">The sequence shown here is derived from an EMBL/GenBank/DDBJ whole genome shotgun (WGS) entry which is preliminary data.</text>
</comment>
<organism evidence="7 8">
    <name type="scientific">Pantoea anthophila</name>
    <dbReference type="NCBI Taxonomy" id="470931"/>
    <lineage>
        <taxon>Bacteria</taxon>
        <taxon>Pseudomonadati</taxon>
        <taxon>Pseudomonadota</taxon>
        <taxon>Gammaproteobacteria</taxon>
        <taxon>Enterobacterales</taxon>
        <taxon>Erwiniaceae</taxon>
        <taxon>Pantoea</taxon>
    </lineage>
</organism>
<feature type="domain" description="Wzt C-terminal" evidence="6">
    <location>
        <begin position="197"/>
        <end position="304"/>
    </location>
</feature>
<dbReference type="RefSeq" id="WP_140922686.1">
    <property type="nucleotide sequence ID" value="NZ_VHIZ01000005.1"/>
</dbReference>
<dbReference type="InterPro" id="IPR015860">
    <property type="entry name" value="ABC_transpr_TagH-like"/>
</dbReference>
<dbReference type="Gene3D" id="3.40.50.300">
    <property type="entry name" value="P-loop containing nucleotide triphosphate hydrolases"/>
    <property type="match status" value="1"/>
</dbReference>
<dbReference type="Gene3D" id="2.70.50.60">
    <property type="entry name" value="abc- transporter (atp binding component) like domain"/>
    <property type="match status" value="1"/>
</dbReference>
<keyword evidence="8" id="KW-1185">Reference proteome</keyword>
<evidence type="ECO:0000256" key="2">
    <source>
        <dbReference type="ARBA" id="ARBA00022448"/>
    </source>
</evidence>
<dbReference type="PANTHER" id="PTHR46743">
    <property type="entry name" value="TEICHOIC ACIDS EXPORT ATP-BINDING PROTEIN TAGH"/>
    <property type="match status" value="1"/>
</dbReference>
<proteinExistence type="inferred from homology"/>
<feature type="non-terminal residue" evidence="7">
    <location>
        <position position="1"/>
    </location>
</feature>
<reference evidence="7 8" key="1">
    <citation type="submission" date="2019-06" db="EMBL/GenBank/DDBJ databases">
        <title>Taxogenomics and systematics of the genus Pantoea.</title>
        <authorList>
            <person name="Tambong J.T."/>
        </authorList>
    </citation>
    <scope>NUCLEOTIDE SEQUENCE [LARGE SCALE GENOMIC DNA]</scope>
    <source>
        <strain evidence="7 8">LMG 2558</strain>
    </source>
</reference>
<keyword evidence="3" id="KW-0547">Nucleotide-binding</keyword>
<evidence type="ECO:0000313" key="7">
    <source>
        <dbReference type="EMBL" id="TPV34403.1"/>
    </source>
</evidence>
<dbReference type="SUPFAM" id="SSF52540">
    <property type="entry name" value="P-loop containing nucleoside triphosphate hydrolases"/>
    <property type="match status" value="1"/>
</dbReference>
<dbReference type="PANTHER" id="PTHR46743:SF2">
    <property type="entry name" value="TEICHOIC ACIDS EXPORT ATP-BINDING PROTEIN TAGH"/>
    <property type="match status" value="1"/>
</dbReference>
<evidence type="ECO:0000313" key="8">
    <source>
        <dbReference type="Proteomes" id="UP000316142"/>
    </source>
</evidence>
<comment type="similarity">
    <text evidence="1">Belongs to the ABC transporter superfamily.</text>
</comment>
<dbReference type="InterPro" id="IPR003439">
    <property type="entry name" value="ABC_transporter-like_ATP-bd"/>
</dbReference>
<dbReference type="CDD" id="cd10147">
    <property type="entry name" value="Wzt_C-like"/>
    <property type="match status" value="1"/>
</dbReference>
<evidence type="ECO:0000259" key="6">
    <source>
        <dbReference type="Pfam" id="PF14524"/>
    </source>
</evidence>
<name>A0ABY2ZHU5_9GAMM</name>
<dbReference type="CDD" id="cd03220">
    <property type="entry name" value="ABC_KpsT_Wzt"/>
    <property type="match status" value="1"/>
</dbReference>
<keyword evidence="2" id="KW-0813">Transport</keyword>